<evidence type="ECO:0000313" key="5">
    <source>
        <dbReference type="Proteomes" id="UP000618382"/>
    </source>
</evidence>
<keyword evidence="1" id="KW-1133">Transmembrane helix</keyword>
<feature type="transmembrane region" description="Helical" evidence="1">
    <location>
        <begin position="194"/>
        <end position="213"/>
    </location>
</feature>
<dbReference type="Proteomes" id="UP000577956">
    <property type="component" value="Unassembled WGS sequence"/>
</dbReference>
<dbReference type="EMBL" id="JACCBK010000001">
    <property type="protein sequence ID" value="NYD86449.1"/>
    <property type="molecule type" value="Genomic_DNA"/>
</dbReference>
<feature type="transmembrane region" description="Helical" evidence="1">
    <location>
        <begin position="170"/>
        <end position="188"/>
    </location>
</feature>
<feature type="transmembrane region" description="Helical" evidence="1">
    <location>
        <begin position="45"/>
        <end position="64"/>
    </location>
</feature>
<accession>A0A7Y9JZ60</accession>
<dbReference type="RefSeq" id="WP_239072868.1">
    <property type="nucleotide sequence ID" value="NZ_BAABFI010000001.1"/>
</dbReference>
<dbReference type="AlphaFoldDB" id="A0A7Y9JZ60"/>
<sequence length="218" mass="22394">MTKSLPDQPTPDAPEDDEPLDLRAGLAIVDAQRRAVRNATVDDRLLFAVWGAAWVVGYGARWWGATQDPGGPGEGVAAAVFGVCVVTALVVTLVHVLRATRGVRGVSRSTGAMYGWAWCLGFAAQGTIVGGLARAGADDVVITTAANGIALLVVGLLYLAGGALWQEKPLYALGAWILVMTVVTSLVGLPAGHLVMAAGGGGGLLVGALVATWRRRTA</sequence>
<keyword evidence="1" id="KW-0812">Transmembrane</keyword>
<evidence type="ECO:0000313" key="4">
    <source>
        <dbReference type="Proteomes" id="UP000577956"/>
    </source>
</evidence>
<gene>
    <name evidence="3" type="ORF">BKA21_001998</name>
    <name evidence="2" type="ORF">Col01nite_18180</name>
</gene>
<feature type="transmembrane region" description="Helical" evidence="1">
    <location>
        <begin position="111"/>
        <end position="134"/>
    </location>
</feature>
<evidence type="ECO:0000313" key="3">
    <source>
        <dbReference type="EMBL" id="NYD86449.1"/>
    </source>
</evidence>
<evidence type="ECO:0000313" key="2">
    <source>
        <dbReference type="EMBL" id="GIG32659.1"/>
    </source>
</evidence>
<feature type="transmembrane region" description="Helical" evidence="1">
    <location>
        <begin position="76"/>
        <end position="99"/>
    </location>
</feature>
<comment type="caution">
    <text evidence="3">The sequence shown here is derived from an EMBL/GenBank/DDBJ whole genome shotgun (WGS) entry which is preliminary data.</text>
</comment>
<reference evidence="3 4" key="1">
    <citation type="submission" date="2020-07" db="EMBL/GenBank/DDBJ databases">
        <title>Sequencing the genomes of 1000 actinobacteria strains.</title>
        <authorList>
            <person name="Klenk H.-P."/>
        </authorList>
    </citation>
    <scope>NUCLEOTIDE SEQUENCE [LARGE SCALE GENOMIC DNA]</scope>
    <source>
        <strain evidence="3 4">DSM 24482</strain>
    </source>
</reference>
<keyword evidence="1" id="KW-0472">Membrane</keyword>
<feature type="transmembrane region" description="Helical" evidence="1">
    <location>
        <begin position="140"/>
        <end position="158"/>
    </location>
</feature>
<reference evidence="2 5" key="2">
    <citation type="submission" date="2021-01" db="EMBL/GenBank/DDBJ databases">
        <title>Whole genome shotgun sequence of Cellulomonas oligotrophica NBRC 109435.</title>
        <authorList>
            <person name="Komaki H."/>
            <person name="Tamura T."/>
        </authorList>
    </citation>
    <scope>NUCLEOTIDE SEQUENCE [LARGE SCALE GENOMIC DNA]</scope>
    <source>
        <strain evidence="2 5">NBRC 109435</strain>
    </source>
</reference>
<dbReference type="EMBL" id="BONN01000004">
    <property type="protein sequence ID" value="GIG32659.1"/>
    <property type="molecule type" value="Genomic_DNA"/>
</dbReference>
<organism evidence="3 4">
    <name type="scientific">Cellulomonas oligotrophica</name>
    <dbReference type="NCBI Taxonomy" id="931536"/>
    <lineage>
        <taxon>Bacteria</taxon>
        <taxon>Bacillati</taxon>
        <taxon>Actinomycetota</taxon>
        <taxon>Actinomycetes</taxon>
        <taxon>Micrococcales</taxon>
        <taxon>Cellulomonadaceae</taxon>
        <taxon>Cellulomonas</taxon>
    </lineage>
</organism>
<evidence type="ECO:0000256" key="1">
    <source>
        <dbReference type="SAM" id="Phobius"/>
    </source>
</evidence>
<dbReference type="Proteomes" id="UP000618382">
    <property type="component" value="Unassembled WGS sequence"/>
</dbReference>
<keyword evidence="5" id="KW-1185">Reference proteome</keyword>
<protein>
    <submittedName>
        <fullName evidence="3">Uncharacterized protein</fullName>
    </submittedName>
</protein>
<proteinExistence type="predicted"/>
<name>A0A7Y9JZ60_9CELL</name>